<comment type="caution">
    <text evidence="2">The sequence shown here is derived from an EMBL/GenBank/DDBJ whole genome shotgun (WGS) entry which is preliminary data.</text>
</comment>
<feature type="compositionally biased region" description="Acidic residues" evidence="1">
    <location>
        <begin position="146"/>
        <end position="160"/>
    </location>
</feature>
<dbReference type="Proteomes" id="UP000620124">
    <property type="component" value="Unassembled WGS sequence"/>
</dbReference>
<evidence type="ECO:0000313" key="3">
    <source>
        <dbReference type="Proteomes" id="UP000620124"/>
    </source>
</evidence>
<protein>
    <submittedName>
        <fullName evidence="2">Uncharacterized protein</fullName>
    </submittedName>
</protein>
<feature type="compositionally biased region" description="Polar residues" evidence="1">
    <location>
        <begin position="298"/>
        <end position="308"/>
    </location>
</feature>
<organism evidence="2 3">
    <name type="scientific">Mycena venus</name>
    <dbReference type="NCBI Taxonomy" id="2733690"/>
    <lineage>
        <taxon>Eukaryota</taxon>
        <taxon>Fungi</taxon>
        <taxon>Dikarya</taxon>
        <taxon>Basidiomycota</taxon>
        <taxon>Agaricomycotina</taxon>
        <taxon>Agaricomycetes</taxon>
        <taxon>Agaricomycetidae</taxon>
        <taxon>Agaricales</taxon>
        <taxon>Marasmiineae</taxon>
        <taxon>Mycenaceae</taxon>
        <taxon>Mycena</taxon>
    </lineage>
</organism>
<dbReference type="AlphaFoldDB" id="A0A8H7CWA5"/>
<dbReference type="PANTHER" id="PTHR40635">
    <property type="match status" value="1"/>
</dbReference>
<keyword evidence="3" id="KW-1185">Reference proteome</keyword>
<evidence type="ECO:0000256" key="1">
    <source>
        <dbReference type="SAM" id="MobiDB-lite"/>
    </source>
</evidence>
<gene>
    <name evidence="2" type="ORF">MVEN_01234900</name>
</gene>
<evidence type="ECO:0000313" key="2">
    <source>
        <dbReference type="EMBL" id="KAF7352690.1"/>
    </source>
</evidence>
<reference evidence="2" key="1">
    <citation type="submission" date="2020-05" db="EMBL/GenBank/DDBJ databases">
        <title>Mycena genomes resolve the evolution of fungal bioluminescence.</title>
        <authorList>
            <person name="Tsai I.J."/>
        </authorList>
    </citation>
    <scope>NUCLEOTIDE SEQUENCE</scope>
    <source>
        <strain evidence="2">CCC161011</strain>
    </source>
</reference>
<proteinExistence type="predicted"/>
<dbReference type="OrthoDB" id="5374757at2759"/>
<sequence length="400" mass="44119">MVFRTRNPYYLRISEKNVLPIYVYLDEAHVNWFSDHVLQLVLADLQPRGLKAEADTLGSTPAANKKATVDTHRGDSYQFAYFLRKTDRYSVLIKTRHFSAAPPRTKPDMPPPPPAQPQGSKRKNNTPQSSNKRPKTKGKGKARDGDESDEAVFSDEDAAEPDIAVDASAQPRRSQRSKKIVAGGYQQNDDVSPDSDIEMEDRPQNEPEADSVKVKDEMTEPRLTQGPAQHESGGAAAPIDIDIDEEEEKPKPVLTLKYQDFSIYGHCLCIVVEPYPPLRAPSRAASRAPSIAPLFTPRGQSAAPSSAATLRARTPLFLPDDDDRGETPAPFNGQESRPPVPLFDEEEDDDDSEPSDNGGMMAFSQVMNNYNHLPAGAADDDDELDGAVFFGDADEIRELN</sequence>
<dbReference type="EMBL" id="JACAZI010000009">
    <property type="protein sequence ID" value="KAF7352690.1"/>
    <property type="molecule type" value="Genomic_DNA"/>
</dbReference>
<name>A0A8H7CWA5_9AGAR</name>
<feature type="region of interest" description="Disordered" evidence="1">
    <location>
        <begin position="98"/>
        <end position="245"/>
    </location>
</feature>
<feature type="compositionally biased region" description="Acidic residues" evidence="1">
    <location>
        <begin position="343"/>
        <end position="354"/>
    </location>
</feature>
<accession>A0A8H7CWA5</accession>
<feature type="compositionally biased region" description="Basic and acidic residues" evidence="1">
    <location>
        <begin position="200"/>
        <end position="220"/>
    </location>
</feature>
<feature type="region of interest" description="Disordered" evidence="1">
    <location>
        <begin position="294"/>
        <end position="365"/>
    </location>
</feature>
<dbReference type="PANTHER" id="PTHR40635:SF1">
    <property type="match status" value="1"/>
</dbReference>